<dbReference type="Proteomes" id="UP000241167">
    <property type="component" value="Unassembled WGS sequence"/>
</dbReference>
<evidence type="ECO:0000313" key="3">
    <source>
        <dbReference type="EMBL" id="PSJ40381.1"/>
    </source>
</evidence>
<comment type="caution">
    <text evidence="3">The sequence shown here is derived from an EMBL/GenBank/DDBJ whole genome shotgun (WGS) entry which is preliminary data.</text>
</comment>
<evidence type="ECO:0000256" key="1">
    <source>
        <dbReference type="SAM" id="MobiDB-lite"/>
    </source>
</evidence>
<evidence type="ECO:0000259" key="2">
    <source>
        <dbReference type="Pfam" id="PF07238"/>
    </source>
</evidence>
<protein>
    <recommendedName>
        <fullName evidence="2">PilZ domain-containing protein</fullName>
    </recommendedName>
</protein>
<gene>
    <name evidence="3" type="ORF">C7I55_08540</name>
</gene>
<feature type="domain" description="PilZ" evidence="2">
    <location>
        <begin position="178"/>
        <end position="250"/>
    </location>
</feature>
<dbReference type="AlphaFoldDB" id="A0A2P7QQZ4"/>
<feature type="compositionally biased region" description="Basic and acidic residues" evidence="1">
    <location>
        <begin position="21"/>
        <end position="33"/>
    </location>
</feature>
<feature type="domain" description="PilZ" evidence="2">
    <location>
        <begin position="82"/>
        <end position="141"/>
    </location>
</feature>
<organism evidence="3 4">
    <name type="scientific">Allosphingosinicella deserti</name>
    <dbReference type="NCBI Taxonomy" id="2116704"/>
    <lineage>
        <taxon>Bacteria</taxon>
        <taxon>Pseudomonadati</taxon>
        <taxon>Pseudomonadota</taxon>
        <taxon>Alphaproteobacteria</taxon>
        <taxon>Sphingomonadales</taxon>
        <taxon>Sphingomonadaceae</taxon>
        <taxon>Allosphingosinicella</taxon>
    </lineage>
</organism>
<proteinExistence type="predicted"/>
<evidence type="ECO:0000313" key="4">
    <source>
        <dbReference type="Proteomes" id="UP000241167"/>
    </source>
</evidence>
<reference evidence="3 4" key="1">
    <citation type="submission" date="2018-03" db="EMBL/GenBank/DDBJ databases">
        <title>The draft genome of Sphingosinicella sp. GL-C-18.</title>
        <authorList>
            <person name="Liu L."/>
            <person name="Li L."/>
            <person name="Liang L."/>
            <person name="Zhang X."/>
            <person name="Wang T."/>
        </authorList>
    </citation>
    <scope>NUCLEOTIDE SEQUENCE [LARGE SCALE GENOMIC DNA]</scope>
    <source>
        <strain evidence="3 4">GL-C-18</strain>
    </source>
</reference>
<dbReference type="GO" id="GO:0035438">
    <property type="term" value="F:cyclic-di-GMP binding"/>
    <property type="evidence" value="ECO:0007669"/>
    <property type="project" value="InterPro"/>
</dbReference>
<keyword evidence="4" id="KW-1185">Reference proteome</keyword>
<name>A0A2P7QQZ4_9SPHN</name>
<dbReference type="EMBL" id="PXYI01000003">
    <property type="protein sequence ID" value="PSJ40381.1"/>
    <property type="molecule type" value="Genomic_DNA"/>
</dbReference>
<accession>A0A2P7QQZ4</accession>
<sequence length="265" mass="29288">MHAGIRILGSVMPDIRSMIPLRRDTGPGPEGRKSGKAAAEKTTNGAGRSGLTRIAIKREQARTSNHRIEDRLGGLVEETTIVFRRKRLRVCVVNVSSRGAMIECDLPARVGEPIDIFFTDDHRTKTVVRWLRNGRFGVEFVEEMICWDATQANGPILRFAPLVEDDQRPAPRKVSDRAPRQRVARRGSLLACDLFVPVRIRDLSPGGAGIECDRTLRAGREVELDLGEAGIRSAQVRWSRNGQVGLRFTSEFDLSALPPGSSGRA</sequence>
<dbReference type="Pfam" id="PF07238">
    <property type="entry name" value="PilZ"/>
    <property type="match status" value="2"/>
</dbReference>
<dbReference type="InterPro" id="IPR009875">
    <property type="entry name" value="PilZ_domain"/>
</dbReference>
<feature type="region of interest" description="Disordered" evidence="1">
    <location>
        <begin position="19"/>
        <end position="48"/>
    </location>
</feature>
<dbReference type="SUPFAM" id="SSF141371">
    <property type="entry name" value="PilZ domain-like"/>
    <property type="match status" value="2"/>
</dbReference>